<organism evidence="3 4">
    <name type="scientific">Marinactinospora rubrisoli</name>
    <dbReference type="NCBI Taxonomy" id="2715399"/>
    <lineage>
        <taxon>Bacteria</taxon>
        <taxon>Bacillati</taxon>
        <taxon>Actinomycetota</taxon>
        <taxon>Actinomycetes</taxon>
        <taxon>Streptosporangiales</taxon>
        <taxon>Nocardiopsidaceae</taxon>
        <taxon>Marinactinospora</taxon>
    </lineage>
</organism>
<gene>
    <name evidence="3" type="ORF">ACFQRF_12175</name>
</gene>
<evidence type="ECO:0000259" key="2">
    <source>
        <dbReference type="Pfam" id="PF01970"/>
    </source>
</evidence>
<name>A0ABW2KER1_9ACTN</name>
<feature type="transmembrane region" description="Helical" evidence="1">
    <location>
        <begin position="254"/>
        <end position="271"/>
    </location>
</feature>
<feature type="transmembrane region" description="Helical" evidence="1">
    <location>
        <begin position="21"/>
        <end position="50"/>
    </location>
</feature>
<sequence length="515" mass="53731">MLETIDNLLQGFGTALSPVNLLYALLGVAVGTAIGVLPGIGPAMAVALLLPLTYGLDPVGAFIMFAGIYYGGMYGGSTTAILLNTPGEAASVITAVEGNRMAKRGRAAQALATAAIGSFVAGTIGTVGVVFLAPVMVGLALTFGAPEYFAVMLLAFVAACSVLGSSRVRGFASLGIGLAIGLIGLDPTTGQSRLSYGIPQLADGIDVVIVAVGIFAVGEALWVASRLRRTPAEVIPVGRVWMGRDDWKRSWKPWLRGSVIGFPFGALPAGGSELPTFLSYMLERRLSKHRDEFGSGAIEGVAGPEATNNASAAGVLVPMLTLGLPTTAVSAVMLTAFQQYGLQPGPLLFEREPELVWGLIASLFIGNAMLLVLNLPLAPMWARLLHIPRPYLYAGILFFASLGMYAVNASALDLVLLLLLGGLGFMMRRFGLPVIPVIIGTILGPMAELQLRRALQISDGDLTGLIGSPLTVGVYVIVAVLVLWPVVRFLRGRRRPAAPVAAGEEAGEEAAGRRG</sequence>
<feature type="transmembrane region" description="Helical" evidence="1">
    <location>
        <begin position="355"/>
        <end position="379"/>
    </location>
</feature>
<accession>A0ABW2KER1</accession>
<comment type="caution">
    <text evidence="3">The sequence shown here is derived from an EMBL/GenBank/DDBJ whole genome shotgun (WGS) entry which is preliminary data.</text>
</comment>
<feature type="transmembrane region" description="Helical" evidence="1">
    <location>
        <begin position="205"/>
        <end position="224"/>
    </location>
</feature>
<dbReference type="PANTHER" id="PTHR35342:SF5">
    <property type="entry name" value="TRICARBOXYLIC TRANSPORT PROTEIN"/>
    <property type="match status" value="1"/>
</dbReference>
<evidence type="ECO:0000313" key="3">
    <source>
        <dbReference type="EMBL" id="MFC7328499.1"/>
    </source>
</evidence>
<reference evidence="4" key="1">
    <citation type="journal article" date="2019" name="Int. J. Syst. Evol. Microbiol.">
        <title>The Global Catalogue of Microorganisms (GCM) 10K type strain sequencing project: providing services to taxonomists for standard genome sequencing and annotation.</title>
        <authorList>
            <consortium name="The Broad Institute Genomics Platform"/>
            <consortium name="The Broad Institute Genome Sequencing Center for Infectious Disease"/>
            <person name="Wu L."/>
            <person name="Ma J."/>
        </authorList>
    </citation>
    <scope>NUCLEOTIDE SEQUENCE [LARGE SCALE GENOMIC DNA]</scope>
    <source>
        <strain evidence="4">CGMCC 4.7382</strain>
    </source>
</reference>
<feature type="transmembrane region" description="Helical" evidence="1">
    <location>
        <begin position="391"/>
        <end position="418"/>
    </location>
</feature>
<keyword evidence="1" id="KW-0472">Membrane</keyword>
<evidence type="ECO:0000313" key="4">
    <source>
        <dbReference type="Proteomes" id="UP001596540"/>
    </source>
</evidence>
<keyword evidence="1" id="KW-1133">Transmembrane helix</keyword>
<keyword evidence="1" id="KW-0812">Transmembrane</keyword>
<dbReference type="Proteomes" id="UP001596540">
    <property type="component" value="Unassembled WGS sequence"/>
</dbReference>
<feature type="transmembrane region" description="Helical" evidence="1">
    <location>
        <begin position="139"/>
        <end position="161"/>
    </location>
</feature>
<proteinExistence type="predicted"/>
<feature type="domain" description="DUF112" evidence="2">
    <location>
        <begin position="21"/>
        <end position="439"/>
    </location>
</feature>
<dbReference type="InterPro" id="IPR002823">
    <property type="entry name" value="DUF112_TM"/>
</dbReference>
<dbReference type="RefSeq" id="WP_379871156.1">
    <property type="nucleotide sequence ID" value="NZ_JBHTBH010000005.1"/>
</dbReference>
<feature type="transmembrane region" description="Helical" evidence="1">
    <location>
        <begin position="110"/>
        <end position="133"/>
    </location>
</feature>
<keyword evidence="4" id="KW-1185">Reference proteome</keyword>
<feature type="transmembrane region" description="Helical" evidence="1">
    <location>
        <begin position="430"/>
        <end position="447"/>
    </location>
</feature>
<feature type="transmembrane region" description="Helical" evidence="1">
    <location>
        <begin position="467"/>
        <end position="487"/>
    </location>
</feature>
<dbReference type="PANTHER" id="PTHR35342">
    <property type="entry name" value="TRICARBOXYLIC TRANSPORT PROTEIN"/>
    <property type="match status" value="1"/>
</dbReference>
<protein>
    <submittedName>
        <fullName evidence="3">Tripartite tricarboxylate transporter permease</fullName>
    </submittedName>
</protein>
<feature type="transmembrane region" description="Helical" evidence="1">
    <location>
        <begin position="62"/>
        <end position="83"/>
    </location>
</feature>
<feature type="transmembrane region" description="Helical" evidence="1">
    <location>
        <begin position="168"/>
        <end position="185"/>
    </location>
</feature>
<feature type="transmembrane region" description="Helical" evidence="1">
    <location>
        <begin position="312"/>
        <end position="334"/>
    </location>
</feature>
<evidence type="ECO:0000256" key="1">
    <source>
        <dbReference type="SAM" id="Phobius"/>
    </source>
</evidence>
<dbReference type="Pfam" id="PF01970">
    <property type="entry name" value="TctA"/>
    <property type="match status" value="1"/>
</dbReference>
<dbReference type="EMBL" id="JBHTBH010000005">
    <property type="protein sequence ID" value="MFC7328499.1"/>
    <property type="molecule type" value="Genomic_DNA"/>
</dbReference>